<dbReference type="HOGENOM" id="CLU_014140_1_0_2"/>
<dbReference type="GO" id="GO:0017168">
    <property type="term" value="F:5-oxoprolinase (ATP-hydrolyzing) activity"/>
    <property type="evidence" value="ECO:0007669"/>
    <property type="project" value="TreeGrafter"/>
</dbReference>
<dbReference type="AlphaFoldDB" id="L0KXR8"/>
<evidence type="ECO:0000259" key="2">
    <source>
        <dbReference type="Pfam" id="PF05378"/>
    </source>
</evidence>
<gene>
    <name evidence="3" type="ordered locus">Metho_1262</name>
</gene>
<evidence type="ECO:0000259" key="1">
    <source>
        <dbReference type="Pfam" id="PF01968"/>
    </source>
</evidence>
<evidence type="ECO:0000313" key="3">
    <source>
        <dbReference type="EMBL" id="AGB49490.1"/>
    </source>
</evidence>
<reference evidence="4" key="1">
    <citation type="submission" date="2012-02" db="EMBL/GenBank/DDBJ databases">
        <title>Complete sequence of chromosome of Methanomethylovorans hollandica DSM 15978.</title>
        <authorList>
            <person name="Lucas S."/>
            <person name="Copeland A."/>
            <person name="Lapidus A."/>
            <person name="Glavina del Rio T."/>
            <person name="Dalin E."/>
            <person name="Tice H."/>
            <person name="Bruce D."/>
            <person name="Goodwin L."/>
            <person name="Pitluck S."/>
            <person name="Peters L."/>
            <person name="Mikhailova N."/>
            <person name="Held B."/>
            <person name="Kyrpides N."/>
            <person name="Mavromatis K."/>
            <person name="Ivanova N."/>
            <person name="Brettin T."/>
            <person name="Detter J.C."/>
            <person name="Han C."/>
            <person name="Larimer F."/>
            <person name="Land M."/>
            <person name="Hauser L."/>
            <person name="Markowitz V."/>
            <person name="Cheng J.-F."/>
            <person name="Hugenholtz P."/>
            <person name="Woyke T."/>
            <person name="Wu D."/>
            <person name="Spring S."/>
            <person name="Schroeder M."/>
            <person name="Brambilla E."/>
            <person name="Klenk H.-P."/>
            <person name="Eisen J.A."/>
        </authorList>
    </citation>
    <scope>NUCLEOTIDE SEQUENCE [LARGE SCALE GENOMIC DNA]</scope>
    <source>
        <strain evidence="4">DSM 15978 / NBRC 107637 / DMS1</strain>
    </source>
</reference>
<dbReference type="STRING" id="867904.Metho_1262"/>
<dbReference type="InterPro" id="IPR008040">
    <property type="entry name" value="Hydant_A_N"/>
</dbReference>
<proteinExistence type="predicted"/>
<dbReference type="InterPro" id="IPR002821">
    <property type="entry name" value="Hydantoinase_A"/>
</dbReference>
<dbReference type="PANTHER" id="PTHR11365">
    <property type="entry name" value="5-OXOPROLINASE RELATED"/>
    <property type="match status" value="1"/>
</dbReference>
<accession>L0KXR8</accession>
<evidence type="ECO:0000313" key="4">
    <source>
        <dbReference type="Proteomes" id="UP000010866"/>
    </source>
</evidence>
<dbReference type="SUPFAM" id="SSF53067">
    <property type="entry name" value="Actin-like ATPase domain"/>
    <property type="match status" value="2"/>
</dbReference>
<feature type="domain" description="Hydantoinase A/oxoprolinase" evidence="1">
    <location>
        <begin position="195"/>
        <end position="335"/>
    </location>
</feature>
<dbReference type="Pfam" id="PF01968">
    <property type="entry name" value="Hydantoinase_A"/>
    <property type="match status" value="1"/>
</dbReference>
<dbReference type="InterPro" id="IPR043129">
    <property type="entry name" value="ATPase_NBD"/>
</dbReference>
<protein>
    <submittedName>
        <fullName evidence="3">N-methylhydantoinase A/acetone carboxylase, beta subunit</fullName>
    </submittedName>
</protein>
<dbReference type="GO" id="GO:0006749">
    <property type="term" value="P:glutathione metabolic process"/>
    <property type="evidence" value="ECO:0007669"/>
    <property type="project" value="TreeGrafter"/>
</dbReference>
<dbReference type="Proteomes" id="UP000010866">
    <property type="component" value="Chromosome"/>
</dbReference>
<sequence length="660" mass="72002">MAGGKNTPSPLNQVIMMKLGLGIDTGGTYTDTVIMDLADGSIIDANKSLTTYPDLIQGIRNSIDGLKAEYLECVKFTSVSTTLATNTTLEGKGYPAGLILIGYNIPRKLPTDYVLSIDGGHDANGNEVEPLNKLEIVREFVIKNQYKVSSFAISSYFGVRNPEHELRIKETIQNLTNLPVVCGHELSMNLGAYERALTALLNAQLIPVIDQFIRSVQSVMEDKSINSILMMMKCDGSLVRIEEALKKPVESIFSGPAASLLGAAHLSGLKDCLTIDVGGTSTDISMIHKGMPDISSSGAVVGGWETMVKAIKMDTSAMGGDSHVWLQEKMYIGPNRVIPLCLCATEFPSIISKLQSVQNISTRIMSDIIQPTTFFMSNGVESHCLHASELEGEEMEILDAITEEPSSISDIASKTNRHPLMFEGILRKLIQKRYIKQVGFTPTDALHVLGDYQQWESDASMLGSQILSKYCSMVDFEFCTNVKKEVARNFALHLISYCTGKMQKKDVEKILDGSELTKFMIIPPVVMVGAPVTAYLKDLQGLIEADIRAPKYHEVGNAVGALVGNVVYREEVLIRPAGPGSLQCLLFSDKGRYIFDDYQEALEKGNALVSSSISDYMAGYGLSMDNVRVELEHNDIGSIGAIPIETKILGIAVGSPRRSI</sequence>
<dbReference type="KEGG" id="mhz:Metho_1262"/>
<feature type="domain" description="Hydantoinase/oxoprolinase N-terminal" evidence="2">
    <location>
        <begin position="21"/>
        <end position="174"/>
    </location>
</feature>
<keyword evidence="4" id="KW-1185">Reference proteome</keyword>
<dbReference type="GO" id="GO:0005829">
    <property type="term" value="C:cytosol"/>
    <property type="evidence" value="ECO:0007669"/>
    <property type="project" value="TreeGrafter"/>
</dbReference>
<dbReference type="InterPro" id="IPR045079">
    <property type="entry name" value="Oxoprolinase-like"/>
</dbReference>
<dbReference type="EMBL" id="CP003362">
    <property type="protein sequence ID" value="AGB49490.1"/>
    <property type="molecule type" value="Genomic_DNA"/>
</dbReference>
<dbReference type="PANTHER" id="PTHR11365:SF2">
    <property type="entry name" value="5-OXOPROLINASE"/>
    <property type="match status" value="1"/>
</dbReference>
<organism evidence="3 4">
    <name type="scientific">Methanomethylovorans hollandica (strain DSM 15978 / NBRC 107637 / DMS1)</name>
    <dbReference type="NCBI Taxonomy" id="867904"/>
    <lineage>
        <taxon>Archaea</taxon>
        <taxon>Methanobacteriati</taxon>
        <taxon>Methanobacteriota</taxon>
        <taxon>Stenosarchaea group</taxon>
        <taxon>Methanomicrobia</taxon>
        <taxon>Methanosarcinales</taxon>
        <taxon>Methanosarcinaceae</taxon>
        <taxon>Methanomethylovorans</taxon>
    </lineage>
</organism>
<dbReference type="Pfam" id="PF05378">
    <property type="entry name" value="Hydant_A_N"/>
    <property type="match status" value="1"/>
</dbReference>
<name>L0KXR8_METHD</name>